<dbReference type="AlphaFoldDB" id="A0A9P5MSU6"/>
<dbReference type="OrthoDB" id="428577at2759"/>
<name>A0A9P5MSU6_9AGAM</name>
<dbReference type="Proteomes" id="UP000759537">
    <property type="component" value="Unassembled WGS sequence"/>
</dbReference>
<sequence length="165" mass="18468">MHLLALLAPPARYGEHPFKNPSFLLFSFSGLRACSFSSSRLYLPPLRGLSSCILFVSSPTFVKWNRCSPCPGQLFRLSRALIFPGRQSTPCDTHISTVHKGVVRIGTPGKLLVLFRRLCPEGVDLSGHRQRHARLRDVLWTKVVGVDALRAFDITFRLFACGMEV</sequence>
<evidence type="ECO:0000313" key="2">
    <source>
        <dbReference type="Proteomes" id="UP000759537"/>
    </source>
</evidence>
<reference evidence="1" key="2">
    <citation type="journal article" date="2020" name="Nat. Commun.">
        <title>Large-scale genome sequencing of mycorrhizal fungi provides insights into the early evolution of symbiotic traits.</title>
        <authorList>
            <person name="Miyauchi S."/>
            <person name="Kiss E."/>
            <person name="Kuo A."/>
            <person name="Drula E."/>
            <person name="Kohler A."/>
            <person name="Sanchez-Garcia M."/>
            <person name="Morin E."/>
            <person name="Andreopoulos B."/>
            <person name="Barry K.W."/>
            <person name="Bonito G."/>
            <person name="Buee M."/>
            <person name="Carver A."/>
            <person name="Chen C."/>
            <person name="Cichocki N."/>
            <person name="Clum A."/>
            <person name="Culley D."/>
            <person name="Crous P.W."/>
            <person name="Fauchery L."/>
            <person name="Girlanda M."/>
            <person name="Hayes R.D."/>
            <person name="Keri Z."/>
            <person name="LaButti K."/>
            <person name="Lipzen A."/>
            <person name="Lombard V."/>
            <person name="Magnuson J."/>
            <person name="Maillard F."/>
            <person name="Murat C."/>
            <person name="Nolan M."/>
            <person name="Ohm R.A."/>
            <person name="Pangilinan J."/>
            <person name="Pereira M.F."/>
            <person name="Perotto S."/>
            <person name="Peter M."/>
            <person name="Pfister S."/>
            <person name="Riley R."/>
            <person name="Sitrit Y."/>
            <person name="Stielow J.B."/>
            <person name="Szollosi G."/>
            <person name="Zifcakova L."/>
            <person name="Stursova M."/>
            <person name="Spatafora J.W."/>
            <person name="Tedersoo L."/>
            <person name="Vaario L.M."/>
            <person name="Yamada A."/>
            <person name="Yan M."/>
            <person name="Wang P."/>
            <person name="Xu J."/>
            <person name="Bruns T."/>
            <person name="Baldrian P."/>
            <person name="Vilgalys R."/>
            <person name="Dunand C."/>
            <person name="Henrissat B."/>
            <person name="Grigoriev I.V."/>
            <person name="Hibbett D."/>
            <person name="Nagy L.G."/>
            <person name="Martin F.M."/>
        </authorList>
    </citation>
    <scope>NUCLEOTIDE SEQUENCE</scope>
    <source>
        <strain evidence="1">Prilba</strain>
    </source>
</reference>
<gene>
    <name evidence="1" type="ORF">DFH94DRAFT_751962</name>
</gene>
<proteinExistence type="predicted"/>
<feature type="non-terminal residue" evidence="1">
    <location>
        <position position="165"/>
    </location>
</feature>
<reference evidence="1" key="1">
    <citation type="submission" date="2019-10" db="EMBL/GenBank/DDBJ databases">
        <authorList>
            <consortium name="DOE Joint Genome Institute"/>
            <person name="Kuo A."/>
            <person name="Miyauchi S."/>
            <person name="Kiss E."/>
            <person name="Drula E."/>
            <person name="Kohler A."/>
            <person name="Sanchez-Garcia M."/>
            <person name="Andreopoulos B."/>
            <person name="Barry K.W."/>
            <person name="Bonito G."/>
            <person name="Buee M."/>
            <person name="Carver A."/>
            <person name="Chen C."/>
            <person name="Cichocki N."/>
            <person name="Clum A."/>
            <person name="Culley D."/>
            <person name="Crous P.W."/>
            <person name="Fauchery L."/>
            <person name="Girlanda M."/>
            <person name="Hayes R."/>
            <person name="Keri Z."/>
            <person name="LaButti K."/>
            <person name="Lipzen A."/>
            <person name="Lombard V."/>
            <person name="Magnuson J."/>
            <person name="Maillard F."/>
            <person name="Morin E."/>
            <person name="Murat C."/>
            <person name="Nolan M."/>
            <person name="Ohm R."/>
            <person name="Pangilinan J."/>
            <person name="Pereira M."/>
            <person name="Perotto S."/>
            <person name="Peter M."/>
            <person name="Riley R."/>
            <person name="Sitrit Y."/>
            <person name="Stielow B."/>
            <person name="Szollosi G."/>
            <person name="Zifcakova L."/>
            <person name="Stursova M."/>
            <person name="Spatafora J.W."/>
            <person name="Tedersoo L."/>
            <person name="Vaario L.-M."/>
            <person name="Yamada A."/>
            <person name="Yan M."/>
            <person name="Wang P."/>
            <person name="Xu J."/>
            <person name="Bruns T."/>
            <person name="Baldrian P."/>
            <person name="Vilgalys R."/>
            <person name="Henrissat B."/>
            <person name="Grigoriev I.V."/>
            <person name="Hibbett D."/>
            <person name="Nagy L.G."/>
            <person name="Martin F.M."/>
        </authorList>
    </citation>
    <scope>NUCLEOTIDE SEQUENCE</scope>
    <source>
        <strain evidence="1">Prilba</strain>
    </source>
</reference>
<dbReference type="EMBL" id="WHVB01000012">
    <property type="protein sequence ID" value="KAF8477911.1"/>
    <property type="molecule type" value="Genomic_DNA"/>
</dbReference>
<accession>A0A9P5MSU6</accession>
<comment type="caution">
    <text evidence="1">The sequence shown here is derived from an EMBL/GenBank/DDBJ whole genome shotgun (WGS) entry which is preliminary data.</text>
</comment>
<evidence type="ECO:0000313" key="1">
    <source>
        <dbReference type="EMBL" id="KAF8477911.1"/>
    </source>
</evidence>
<keyword evidence="2" id="KW-1185">Reference proteome</keyword>
<organism evidence="1 2">
    <name type="scientific">Russula ochroleuca</name>
    <dbReference type="NCBI Taxonomy" id="152965"/>
    <lineage>
        <taxon>Eukaryota</taxon>
        <taxon>Fungi</taxon>
        <taxon>Dikarya</taxon>
        <taxon>Basidiomycota</taxon>
        <taxon>Agaricomycotina</taxon>
        <taxon>Agaricomycetes</taxon>
        <taxon>Russulales</taxon>
        <taxon>Russulaceae</taxon>
        <taxon>Russula</taxon>
    </lineage>
</organism>
<protein>
    <submittedName>
        <fullName evidence="1">Uncharacterized protein</fullName>
    </submittedName>
</protein>